<feature type="transmembrane region" description="Helical" evidence="8">
    <location>
        <begin position="404"/>
        <end position="423"/>
    </location>
</feature>
<feature type="transmembrane region" description="Helical" evidence="8">
    <location>
        <begin position="12"/>
        <end position="32"/>
    </location>
</feature>
<accession>A0A2T3B7Y4</accession>
<proteinExistence type="inferred from homology"/>
<feature type="transmembrane region" description="Helical" evidence="8">
    <location>
        <begin position="67"/>
        <end position="84"/>
    </location>
</feature>
<dbReference type="FunFam" id="1.20.1250.20:FF:000134">
    <property type="entry name" value="MFS sugar transporter protein"/>
    <property type="match status" value="1"/>
</dbReference>
<feature type="transmembrane region" description="Helical" evidence="8">
    <location>
        <begin position="180"/>
        <end position="203"/>
    </location>
</feature>
<feature type="transmembrane region" description="Helical" evidence="8">
    <location>
        <begin position="339"/>
        <end position="361"/>
    </location>
</feature>
<keyword evidence="3 7" id="KW-0813">Transport</keyword>
<dbReference type="InterPro" id="IPR005828">
    <property type="entry name" value="MFS_sugar_transport-like"/>
</dbReference>
<feature type="transmembrane region" description="Helical" evidence="8">
    <location>
        <begin position="312"/>
        <end position="332"/>
    </location>
</feature>
<feature type="transmembrane region" description="Helical" evidence="8">
    <location>
        <begin position="367"/>
        <end position="392"/>
    </location>
</feature>
<evidence type="ECO:0000256" key="7">
    <source>
        <dbReference type="RuleBase" id="RU003346"/>
    </source>
</evidence>
<dbReference type="STRING" id="857342.A0A2T3B7Y4"/>
<dbReference type="PROSITE" id="PS00216">
    <property type="entry name" value="SUGAR_TRANSPORT_1"/>
    <property type="match status" value="1"/>
</dbReference>
<evidence type="ECO:0000256" key="1">
    <source>
        <dbReference type="ARBA" id="ARBA00004141"/>
    </source>
</evidence>
<keyword evidence="5 8" id="KW-1133">Transmembrane helix</keyword>
<dbReference type="InterPro" id="IPR005829">
    <property type="entry name" value="Sugar_transporter_CS"/>
</dbReference>
<feature type="domain" description="Major facilitator superfamily (MFS) profile" evidence="9">
    <location>
        <begin position="21"/>
        <end position="458"/>
    </location>
</feature>
<feature type="transmembrane region" description="Helical" evidence="8">
    <location>
        <begin position="91"/>
        <end position="109"/>
    </location>
</feature>
<dbReference type="InParanoid" id="A0A2T3B7Y4"/>
<protein>
    <recommendedName>
        <fullName evidence="9">Major facilitator superfamily (MFS) profile domain-containing protein</fullName>
    </recommendedName>
</protein>
<dbReference type="InterPro" id="IPR020846">
    <property type="entry name" value="MFS_dom"/>
</dbReference>
<dbReference type="PANTHER" id="PTHR48022:SF28">
    <property type="entry name" value="MAJOR FACILITATOR SUPERFAMILY (MFS) PROFILE DOMAIN-CONTAINING PROTEIN-RELATED"/>
    <property type="match status" value="1"/>
</dbReference>
<evidence type="ECO:0000256" key="4">
    <source>
        <dbReference type="ARBA" id="ARBA00022692"/>
    </source>
</evidence>
<evidence type="ECO:0000259" key="9">
    <source>
        <dbReference type="PROSITE" id="PS50850"/>
    </source>
</evidence>
<evidence type="ECO:0000256" key="3">
    <source>
        <dbReference type="ARBA" id="ARBA00022448"/>
    </source>
</evidence>
<keyword evidence="11" id="KW-1185">Reference proteome</keyword>
<sequence>MGSFYKGYLSTISGNWLQTGVTLCSAMTFLLFGYDQGVFGGLIATPQLLNGLHIAASDADTQGTVTAIYNIGCLVGCLICATIGQKLGRRIYIVIGGLILILGASIQAGSNGTGMMIAGRVIAGVGTGMETSFIPIWVSECARAAHRGALIAIQLSLVLFGLSLAYWFDYGTTNNLTGSVVWRLPLAFQVVFVLIMLCTVFLLPESPRWLYSHGHLKDADDVMARILQIPVDHPTVLAHRAEVLEALKIEKETKFHLKNIFFDDSPINTSWRIWLGVIVQFLQQLGGINLIAYYASYIFIHNLGKTQQQASLLSGGLSLVFWGGSLTSIYTVERYGRRPVLLIGAICTSIAMILFTIGLALNTYHSLILSIVFIFLFEFTFGASWCIVPWMYAPEVTPLHVRHIGASLAVGMEWLMTFVVVKVGPIGITHAGWKFYLLFCIFNVIQVIFVWFFVKETKGRTLEEIDLVFAKKAKRRELQAQMHGRELDTSTDSKEAVDVEMLETVTRDV</sequence>
<evidence type="ECO:0000256" key="8">
    <source>
        <dbReference type="SAM" id="Phobius"/>
    </source>
</evidence>
<dbReference type="PANTHER" id="PTHR48022">
    <property type="entry name" value="PLASTIDIC GLUCOSE TRANSPORTER 4"/>
    <property type="match status" value="1"/>
</dbReference>
<dbReference type="InterPro" id="IPR003663">
    <property type="entry name" value="Sugar/inositol_transpt"/>
</dbReference>
<dbReference type="PROSITE" id="PS50850">
    <property type="entry name" value="MFS"/>
    <property type="match status" value="1"/>
</dbReference>
<dbReference type="GO" id="GO:0005351">
    <property type="term" value="F:carbohydrate:proton symporter activity"/>
    <property type="evidence" value="ECO:0007669"/>
    <property type="project" value="TreeGrafter"/>
</dbReference>
<evidence type="ECO:0000313" key="10">
    <source>
        <dbReference type="EMBL" id="PSS22947.1"/>
    </source>
</evidence>
<dbReference type="RefSeq" id="XP_024722993.1">
    <property type="nucleotide sequence ID" value="XM_024870101.1"/>
</dbReference>
<reference evidence="10 11" key="1">
    <citation type="journal article" date="2018" name="New Phytol.">
        <title>Comparative genomics and transcriptomics depict ericoid mycorrhizal fungi as versatile saprotrophs and plant mutualists.</title>
        <authorList>
            <person name="Martino E."/>
            <person name="Morin E."/>
            <person name="Grelet G.A."/>
            <person name="Kuo A."/>
            <person name="Kohler A."/>
            <person name="Daghino S."/>
            <person name="Barry K.W."/>
            <person name="Cichocki N."/>
            <person name="Clum A."/>
            <person name="Dockter R.B."/>
            <person name="Hainaut M."/>
            <person name="Kuo R.C."/>
            <person name="LaButti K."/>
            <person name="Lindahl B.D."/>
            <person name="Lindquist E.A."/>
            <person name="Lipzen A."/>
            <person name="Khouja H.R."/>
            <person name="Magnuson J."/>
            <person name="Murat C."/>
            <person name="Ohm R.A."/>
            <person name="Singer S.W."/>
            <person name="Spatafora J.W."/>
            <person name="Wang M."/>
            <person name="Veneault-Fourrey C."/>
            <person name="Henrissat B."/>
            <person name="Grigoriev I.V."/>
            <person name="Martin F.M."/>
            <person name="Perotto S."/>
        </authorList>
    </citation>
    <scope>NUCLEOTIDE SEQUENCE [LARGE SCALE GENOMIC DNA]</scope>
    <source>
        <strain evidence="10 11">ATCC 22711</strain>
    </source>
</reference>
<keyword evidence="6 8" id="KW-0472">Membrane</keyword>
<dbReference type="GO" id="GO:0016020">
    <property type="term" value="C:membrane"/>
    <property type="evidence" value="ECO:0007669"/>
    <property type="project" value="UniProtKB-SubCell"/>
</dbReference>
<dbReference type="EMBL" id="KZ679008">
    <property type="protein sequence ID" value="PSS22947.1"/>
    <property type="molecule type" value="Genomic_DNA"/>
</dbReference>
<evidence type="ECO:0000256" key="6">
    <source>
        <dbReference type="ARBA" id="ARBA00023136"/>
    </source>
</evidence>
<dbReference type="AlphaFoldDB" id="A0A2T3B7Y4"/>
<dbReference type="NCBIfam" id="TIGR00879">
    <property type="entry name" value="SP"/>
    <property type="match status" value="1"/>
</dbReference>
<dbReference type="PRINTS" id="PR00171">
    <property type="entry name" value="SUGRTRNSPORT"/>
</dbReference>
<dbReference type="Proteomes" id="UP000241818">
    <property type="component" value="Unassembled WGS sequence"/>
</dbReference>
<evidence type="ECO:0000256" key="5">
    <source>
        <dbReference type="ARBA" id="ARBA00022989"/>
    </source>
</evidence>
<dbReference type="Pfam" id="PF00083">
    <property type="entry name" value="Sugar_tr"/>
    <property type="match status" value="1"/>
</dbReference>
<dbReference type="Gene3D" id="1.20.1250.20">
    <property type="entry name" value="MFS general substrate transporter like domains"/>
    <property type="match status" value="1"/>
</dbReference>
<evidence type="ECO:0000313" key="11">
    <source>
        <dbReference type="Proteomes" id="UP000241818"/>
    </source>
</evidence>
<organism evidence="10 11">
    <name type="scientific">Amorphotheca resinae ATCC 22711</name>
    <dbReference type="NCBI Taxonomy" id="857342"/>
    <lineage>
        <taxon>Eukaryota</taxon>
        <taxon>Fungi</taxon>
        <taxon>Dikarya</taxon>
        <taxon>Ascomycota</taxon>
        <taxon>Pezizomycotina</taxon>
        <taxon>Leotiomycetes</taxon>
        <taxon>Helotiales</taxon>
        <taxon>Amorphothecaceae</taxon>
        <taxon>Amorphotheca</taxon>
    </lineage>
</organism>
<dbReference type="InterPro" id="IPR036259">
    <property type="entry name" value="MFS_trans_sf"/>
</dbReference>
<feature type="transmembrane region" description="Helical" evidence="8">
    <location>
        <begin position="273"/>
        <end position="300"/>
    </location>
</feature>
<dbReference type="InterPro" id="IPR050360">
    <property type="entry name" value="MFS_Sugar_Transporters"/>
</dbReference>
<keyword evidence="4 8" id="KW-0812">Transmembrane</keyword>
<dbReference type="GeneID" id="36578182"/>
<name>A0A2T3B7Y4_AMORE</name>
<evidence type="ECO:0000256" key="2">
    <source>
        <dbReference type="ARBA" id="ARBA00010992"/>
    </source>
</evidence>
<feature type="transmembrane region" description="Helical" evidence="8">
    <location>
        <begin position="115"/>
        <end position="138"/>
    </location>
</feature>
<feature type="transmembrane region" description="Helical" evidence="8">
    <location>
        <begin position="150"/>
        <end position="168"/>
    </location>
</feature>
<dbReference type="OrthoDB" id="6133115at2759"/>
<comment type="subcellular location">
    <subcellularLocation>
        <location evidence="1">Membrane</location>
        <topology evidence="1">Multi-pass membrane protein</topology>
    </subcellularLocation>
</comment>
<feature type="transmembrane region" description="Helical" evidence="8">
    <location>
        <begin position="435"/>
        <end position="454"/>
    </location>
</feature>
<gene>
    <name evidence="10" type="ORF">M430DRAFT_98158</name>
</gene>
<dbReference type="SUPFAM" id="SSF103473">
    <property type="entry name" value="MFS general substrate transporter"/>
    <property type="match status" value="1"/>
</dbReference>
<comment type="similarity">
    <text evidence="2 7">Belongs to the major facilitator superfamily. Sugar transporter (TC 2.A.1.1) family.</text>
</comment>